<evidence type="ECO:0000313" key="1">
    <source>
        <dbReference type="EMBL" id="PDZ17894.1"/>
    </source>
</evidence>
<dbReference type="Proteomes" id="UP000220192">
    <property type="component" value="Unassembled WGS sequence"/>
</dbReference>
<comment type="caution">
    <text evidence="1">The sequence shown here is derived from an EMBL/GenBank/DDBJ whole genome shotgun (WGS) entry which is preliminary data.</text>
</comment>
<gene>
    <name evidence="1" type="ORF">CON16_05445</name>
</gene>
<dbReference type="EMBL" id="NVLX01000007">
    <property type="protein sequence ID" value="PDZ17894.1"/>
    <property type="molecule type" value="Genomic_DNA"/>
</dbReference>
<dbReference type="AlphaFoldDB" id="A0A2A7DD41"/>
<dbReference type="InterPro" id="IPR036390">
    <property type="entry name" value="WH_DNA-bd_sf"/>
</dbReference>
<dbReference type="SUPFAM" id="SSF46785">
    <property type="entry name" value="Winged helix' DNA-binding domain"/>
    <property type="match status" value="1"/>
</dbReference>
<reference evidence="1 2" key="1">
    <citation type="submission" date="2017-09" db="EMBL/GenBank/DDBJ databases">
        <title>Large-scale bioinformatics analysis of Bacillus genomes uncovers conserved roles of natural products in bacterial physiology.</title>
        <authorList>
            <consortium name="Agbiome Team Llc"/>
            <person name="Bleich R.M."/>
            <person name="Grubbs K.J."/>
            <person name="Santa Maria K.C."/>
            <person name="Allen S.E."/>
            <person name="Farag S."/>
            <person name="Shank E.A."/>
            <person name="Bowers A."/>
        </authorList>
    </citation>
    <scope>NUCLEOTIDE SEQUENCE [LARGE SCALE GENOMIC DNA]</scope>
    <source>
        <strain evidence="1 2">AFS095574</strain>
    </source>
</reference>
<accession>A0A2A7DD41</accession>
<name>A0A2A7DD41_BACAN</name>
<proteinExistence type="predicted"/>
<evidence type="ECO:0000313" key="2">
    <source>
        <dbReference type="Proteomes" id="UP000220192"/>
    </source>
</evidence>
<sequence length="274" mass="31072">MNDLQIAKKELLEAGFDIISPAQKEARKKYKENRLGNEQFVMVKEGFNEVKKLLSLEQSGVLMYLMGFVKLNEDGQLFMEHADKKKLERMTTTHAANLLGKSKRQTNDILAELEKLSLIVRTKEGRNVYVSLGDSFFNCGGYEEKDLFTKVYKTELKEIAKKITLSELGLLMQLLNHVHFQYHILVDNPHETDPSKLQIWSRKHIANELGISIDFIKGAIPKLRRVQAIVEIKATKTAITMSPNLACKKAVKPTYDEVISAINGAGFSKGNFKK</sequence>
<protein>
    <submittedName>
        <fullName evidence="1">Uncharacterized protein</fullName>
    </submittedName>
</protein>
<dbReference type="RefSeq" id="WP_097840647.1">
    <property type="nucleotide sequence ID" value="NZ_NVLX01000007.1"/>
</dbReference>
<organism evidence="1 2">
    <name type="scientific">Bacillus anthracis</name>
    <name type="common">anthrax bacterium</name>
    <dbReference type="NCBI Taxonomy" id="1392"/>
    <lineage>
        <taxon>Bacteria</taxon>
        <taxon>Bacillati</taxon>
        <taxon>Bacillota</taxon>
        <taxon>Bacilli</taxon>
        <taxon>Bacillales</taxon>
        <taxon>Bacillaceae</taxon>
        <taxon>Bacillus</taxon>
        <taxon>Bacillus cereus group</taxon>
    </lineage>
</organism>